<organism evidence="5 6">
    <name type="scientific">Tolumonas auensis (strain DSM 9187 / NBRC 110442 / TA 4)</name>
    <dbReference type="NCBI Taxonomy" id="595494"/>
    <lineage>
        <taxon>Bacteria</taxon>
        <taxon>Pseudomonadati</taxon>
        <taxon>Pseudomonadota</taxon>
        <taxon>Gammaproteobacteria</taxon>
        <taxon>Aeromonadales</taxon>
        <taxon>Aeromonadaceae</taxon>
        <taxon>Tolumonas</taxon>
    </lineage>
</organism>
<dbReference type="InterPro" id="IPR014905">
    <property type="entry name" value="HIRAN"/>
</dbReference>
<name>C4LDL3_TOLAT</name>
<dbReference type="RefSeq" id="WP_012729408.1">
    <property type="nucleotide sequence ID" value="NC_012691.1"/>
</dbReference>
<keyword evidence="2" id="KW-0378">Hydrolase</keyword>
<dbReference type="Gene3D" id="3.30.70.2330">
    <property type="match status" value="1"/>
</dbReference>
<keyword evidence="6" id="KW-1185">Reference proteome</keyword>
<evidence type="ECO:0000313" key="6">
    <source>
        <dbReference type="Proteomes" id="UP000009073"/>
    </source>
</evidence>
<dbReference type="GO" id="GO:0003676">
    <property type="term" value="F:nucleic acid binding"/>
    <property type="evidence" value="ECO:0007669"/>
    <property type="project" value="InterPro"/>
</dbReference>
<evidence type="ECO:0000256" key="2">
    <source>
        <dbReference type="ARBA" id="ARBA00022801"/>
    </source>
</evidence>
<feature type="coiled-coil region" evidence="3">
    <location>
        <begin position="7"/>
        <end position="62"/>
    </location>
</feature>
<dbReference type="eggNOG" id="ENOG5033BJN">
    <property type="taxonomic scope" value="Bacteria"/>
</dbReference>
<sequence>MFLLFKSKKYEEKITTLESKNIDLKSNLVELESENTILKSKLIELESAIAKSSNKISELTIKLSISNRSNETLKKGLDALNQSANQDIDKQKKIRNEYISAFNIVASEKEALSKKNTKLMDKLNELEQKQLDYSLFFSDKFECLEQKNNFDYSTDYINLHHKLDQQQTLIDNLTRNSVQLKKDKNSAEFELKKYTEEQNKEKERLHKKLDKINEENKTLKALIDSTKKPALSNYFNYGITSPFRIQQEKIETNKTFASLDSTEIMGLLPKELIGTPIKINGVSYQNDDGTSRQQILQHTKTSSHVSLIRDSNNPHDNNAIKVITRDGCIGFIPRDIASKLRSIKIENLTANIHSIGKAEVGLYGASIIIKNI</sequence>
<dbReference type="AlphaFoldDB" id="C4LDL3"/>
<feature type="domain" description="HIRAN" evidence="4">
    <location>
        <begin position="286"/>
        <end position="341"/>
    </location>
</feature>
<dbReference type="OrthoDB" id="5769937at2"/>
<keyword evidence="1" id="KW-0479">Metal-binding</keyword>
<dbReference type="KEGG" id="tau:Tola_1188"/>
<evidence type="ECO:0000313" key="5">
    <source>
        <dbReference type="EMBL" id="ACQ92809.1"/>
    </source>
</evidence>
<evidence type="ECO:0000256" key="1">
    <source>
        <dbReference type="ARBA" id="ARBA00022723"/>
    </source>
</evidence>
<dbReference type="Pfam" id="PF08797">
    <property type="entry name" value="HIRAN"/>
    <property type="match status" value="1"/>
</dbReference>
<keyword evidence="3" id="KW-0175">Coiled coil</keyword>
<dbReference type="HOGENOM" id="CLU_743822_0_0_6"/>
<dbReference type="EMBL" id="CP001616">
    <property type="protein sequence ID" value="ACQ92809.1"/>
    <property type="molecule type" value="Genomic_DNA"/>
</dbReference>
<reference evidence="6" key="1">
    <citation type="submission" date="2009-05" db="EMBL/GenBank/DDBJ databases">
        <title>Complete sequence of Tolumonas auensis DSM 9187.</title>
        <authorList>
            <consortium name="US DOE Joint Genome Institute"/>
            <person name="Lucas S."/>
            <person name="Copeland A."/>
            <person name="Lapidus A."/>
            <person name="Glavina del Rio T."/>
            <person name="Tice H."/>
            <person name="Bruce D."/>
            <person name="Goodwin L."/>
            <person name="Pitluck S."/>
            <person name="Chertkov O."/>
            <person name="Brettin T."/>
            <person name="Detter J.C."/>
            <person name="Han C."/>
            <person name="Larimer F."/>
            <person name="Land M."/>
            <person name="Hauser L."/>
            <person name="Kyrpides N."/>
            <person name="Mikhailova N."/>
            <person name="Spring S."/>
            <person name="Beller H."/>
        </authorList>
    </citation>
    <scope>NUCLEOTIDE SEQUENCE [LARGE SCALE GENOMIC DNA]</scope>
    <source>
        <strain evidence="6">DSM 9187 / TA4</strain>
    </source>
</reference>
<proteinExistence type="predicted"/>
<dbReference type="Proteomes" id="UP000009073">
    <property type="component" value="Chromosome"/>
</dbReference>
<dbReference type="GO" id="GO:0008270">
    <property type="term" value="F:zinc ion binding"/>
    <property type="evidence" value="ECO:0007669"/>
    <property type="project" value="InterPro"/>
</dbReference>
<protein>
    <recommendedName>
        <fullName evidence="4">HIRAN domain-containing protein</fullName>
    </recommendedName>
</protein>
<gene>
    <name evidence="5" type="ordered locus">Tola_1188</name>
</gene>
<evidence type="ECO:0000256" key="3">
    <source>
        <dbReference type="SAM" id="Coils"/>
    </source>
</evidence>
<dbReference type="GO" id="GO:0016818">
    <property type="term" value="F:hydrolase activity, acting on acid anhydrides, in phosphorus-containing anhydrides"/>
    <property type="evidence" value="ECO:0007669"/>
    <property type="project" value="InterPro"/>
</dbReference>
<evidence type="ECO:0000259" key="4">
    <source>
        <dbReference type="Pfam" id="PF08797"/>
    </source>
</evidence>
<accession>C4LDL3</accession>
<feature type="coiled-coil region" evidence="3">
    <location>
        <begin position="163"/>
        <end position="222"/>
    </location>
</feature>
<reference evidence="5 6" key="2">
    <citation type="journal article" date="2011" name="Stand. Genomic Sci.">
        <title>Complete genome sequence of Tolumonas auensis type strain (TA 4).</title>
        <authorList>
            <person name="Chertkov O."/>
            <person name="Copeland A."/>
            <person name="Lucas S."/>
            <person name="Lapidus A."/>
            <person name="Berry K.W."/>
            <person name="Detter J.C."/>
            <person name="Del Rio T.G."/>
            <person name="Hammon N."/>
            <person name="Dalin E."/>
            <person name="Tice H."/>
            <person name="Pitluck S."/>
            <person name="Richardson P."/>
            <person name="Bruce D."/>
            <person name="Goodwin L."/>
            <person name="Han C."/>
            <person name="Tapia R."/>
            <person name="Saunders E."/>
            <person name="Schmutz J."/>
            <person name="Brettin T."/>
            <person name="Larimer F."/>
            <person name="Land M."/>
            <person name="Hauser L."/>
            <person name="Spring S."/>
            <person name="Rohde M."/>
            <person name="Kyrpides N.C."/>
            <person name="Ivanova N."/>
            <person name="Goker M."/>
            <person name="Beller H.R."/>
            <person name="Klenk H.P."/>
            <person name="Woyke T."/>
        </authorList>
    </citation>
    <scope>NUCLEOTIDE SEQUENCE [LARGE SCALE GENOMIC DNA]</scope>
    <source>
        <strain evidence="6">DSM 9187 / TA4</strain>
    </source>
</reference>